<reference evidence="1" key="1">
    <citation type="submission" date="2023-11" db="EMBL/GenBank/DDBJ databases">
        <authorList>
            <person name="Poullet M."/>
        </authorList>
    </citation>
    <scope>NUCLEOTIDE SEQUENCE</scope>
    <source>
        <strain evidence="1">E1834</strain>
    </source>
</reference>
<dbReference type="EMBL" id="CAVMJV010000123">
    <property type="protein sequence ID" value="CAK5107126.1"/>
    <property type="molecule type" value="Genomic_DNA"/>
</dbReference>
<dbReference type="Proteomes" id="UP001497535">
    <property type="component" value="Unassembled WGS sequence"/>
</dbReference>
<keyword evidence="2" id="KW-1185">Reference proteome</keyword>
<evidence type="ECO:0000313" key="2">
    <source>
        <dbReference type="Proteomes" id="UP001497535"/>
    </source>
</evidence>
<sequence length="86" mass="10177">MFLCSIFFIFLPFFSIINYLERHFVPFILTCRIGQKIPPPFNLLLYPFPLYPSPDRLPSVKTRPLSPLFIYFLSQKLFVPLLPLLL</sequence>
<gene>
    <name evidence="1" type="ORF">MENTE1834_LOCUS43623</name>
</gene>
<proteinExistence type="predicted"/>
<name>A0ACB1AWT7_MELEN</name>
<accession>A0ACB1AWT7</accession>
<comment type="caution">
    <text evidence="1">The sequence shown here is derived from an EMBL/GenBank/DDBJ whole genome shotgun (WGS) entry which is preliminary data.</text>
</comment>
<evidence type="ECO:0000313" key="1">
    <source>
        <dbReference type="EMBL" id="CAK5107126.1"/>
    </source>
</evidence>
<protein>
    <submittedName>
        <fullName evidence="1">Uncharacterized protein</fullName>
    </submittedName>
</protein>
<organism evidence="1 2">
    <name type="scientific">Meloidogyne enterolobii</name>
    <name type="common">Root-knot nematode worm</name>
    <name type="synonym">Meloidogyne mayaguensis</name>
    <dbReference type="NCBI Taxonomy" id="390850"/>
    <lineage>
        <taxon>Eukaryota</taxon>
        <taxon>Metazoa</taxon>
        <taxon>Ecdysozoa</taxon>
        <taxon>Nematoda</taxon>
        <taxon>Chromadorea</taxon>
        <taxon>Rhabditida</taxon>
        <taxon>Tylenchina</taxon>
        <taxon>Tylenchomorpha</taxon>
        <taxon>Tylenchoidea</taxon>
        <taxon>Meloidogynidae</taxon>
        <taxon>Meloidogyninae</taxon>
        <taxon>Meloidogyne</taxon>
    </lineage>
</organism>